<dbReference type="GO" id="GO:0005737">
    <property type="term" value="C:cytoplasm"/>
    <property type="evidence" value="ECO:0007669"/>
    <property type="project" value="TreeGrafter"/>
</dbReference>
<dbReference type="STRING" id="109264.A0A1F8A3T6"/>
<feature type="domain" description="Carrier" evidence="5">
    <location>
        <begin position="756"/>
        <end position="832"/>
    </location>
</feature>
<dbReference type="SUPFAM" id="SSF47336">
    <property type="entry name" value="ACP-like"/>
    <property type="match status" value="1"/>
</dbReference>
<evidence type="ECO:0000256" key="2">
    <source>
        <dbReference type="ARBA" id="ARBA00022553"/>
    </source>
</evidence>
<gene>
    <name evidence="6" type="ORF">ABOM_004742</name>
</gene>
<dbReference type="GO" id="GO:0044550">
    <property type="term" value="P:secondary metabolite biosynthetic process"/>
    <property type="evidence" value="ECO:0007669"/>
    <property type="project" value="TreeGrafter"/>
</dbReference>
<dbReference type="InterPro" id="IPR020845">
    <property type="entry name" value="AMP-binding_CS"/>
</dbReference>
<dbReference type="PROSITE" id="PS00012">
    <property type="entry name" value="PHOSPHOPANTETHEINE"/>
    <property type="match status" value="1"/>
</dbReference>
<dbReference type="SUPFAM" id="SSF52777">
    <property type="entry name" value="CoA-dependent acyltransferases"/>
    <property type="match status" value="3"/>
</dbReference>
<dbReference type="InterPro" id="IPR036736">
    <property type="entry name" value="ACP-like_sf"/>
</dbReference>
<dbReference type="Gene3D" id="3.30.559.10">
    <property type="entry name" value="Chloramphenicol acetyltransferase-like domain"/>
    <property type="match status" value="1"/>
</dbReference>
<evidence type="ECO:0000259" key="5">
    <source>
        <dbReference type="PROSITE" id="PS50075"/>
    </source>
</evidence>
<organism evidence="6 7">
    <name type="scientific">Aspergillus bombycis</name>
    <dbReference type="NCBI Taxonomy" id="109264"/>
    <lineage>
        <taxon>Eukaryota</taxon>
        <taxon>Fungi</taxon>
        <taxon>Dikarya</taxon>
        <taxon>Ascomycota</taxon>
        <taxon>Pezizomycotina</taxon>
        <taxon>Eurotiomycetes</taxon>
        <taxon>Eurotiomycetidae</taxon>
        <taxon>Eurotiales</taxon>
        <taxon>Aspergillaceae</taxon>
        <taxon>Aspergillus</taxon>
    </lineage>
</organism>
<dbReference type="FunFam" id="3.30.300.30:FF:000015">
    <property type="entry name" value="Nonribosomal peptide synthase SidD"/>
    <property type="match status" value="1"/>
</dbReference>
<dbReference type="PANTHER" id="PTHR45527:SF16">
    <property type="entry name" value="NONRIBOSOMAL PEPTIDE SYNTHASE ATNA-RELATED"/>
    <property type="match status" value="1"/>
</dbReference>
<evidence type="ECO:0000313" key="6">
    <source>
        <dbReference type="EMBL" id="OGM46402.1"/>
    </source>
</evidence>
<keyword evidence="2" id="KW-0597">Phosphoprotein</keyword>
<protein>
    <recommendedName>
        <fullName evidence="5">Carrier domain-containing protein</fullName>
    </recommendedName>
</protein>
<dbReference type="RefSeq" id="XP_022390119.1">
    <property type="nucleotide sequence ID" value="XM_022531871.1"/>
</dbReference>
<keyword evidence="1" id="KW-0596">Phosphopantetheine</keyword>
<comment type="caution">
    <text evidence="6">The sequence shown here is derived from an EMBL/GenBank/DDBJ whole genome shotgun (WGS) entry which is preliminary data.</text>
</comment>
<evidence type="ECO:0000256" key="4">
    <source>
        <dbReference type="ARBA" id="ARBA00029454"/>
    </source>
</evidence>
<dbReference type="InterPro" id="IPR001242">
    <property type="entry name" value="Condensation_dom"/>
</dbReference>
<evidence type="ECO:0000256" key="1">
    <source>
        <dbReference type="ARBA" id="ARBA00022450"/>
    </source>
</evidence>
<dbReference type="Gene3D" id="1.10.1200.10">
    <property type="entry name" value="ACP-like"/>
    <property type="match status" value="1"/>
</dbReference>
<dbReference type="Pfam" id="PF00550">
    <property type="entry name" value="PP-binding"/>
    <property type="match status" value="1"/>
</dbReference>
<dbReference type="Pfam" id="PF00668">
    <property type="entry name" value="Condensation"/>
    <property type="match status" value="1"/>
</dbReference>
<name>A0A1F8A3T6_9EURO</name>
<keyword evidence="7" id="KW-1185">Reference proteome</keyword>
<dbReference type="InterPro" id="IPR023213">
    <property type="entry name" value="CAT-like_dom_sf"/>
</dbReference>
<dbReference type="GeneID" id="34448132"/>
<dbReference type="PROSITE" id="PS50075">
    <property type="entry name" value="CARRIER"/>
    <property type="match status" value="1"/>
</dbReference>
<dbReference type="SUPFAM" id="SSF56801">
    <property type="entry name" value="Acetyl-CoA synthetase-like"/>
    <property type="match status" value="1"/>
</dbReference>
<dbReference type="Gene3D" id="3.30.559.30">
    <property type="entry name" value="Nonribosomal peptide synthetase, condensation domain"/>
    <property type="match status" value="2"/>
</dbReference>
<proteinExistence type="inferred from homology"/>
<dbReference type="GO" id="GO:0016874">
    <property type="term" value="F:ligase activity"/>
    <property type="evidence" value="ECO:0007669"/>
    <property type="project" value="UniProtKB-KW"/>
</dbReference>
<comment type="similarity">
    <text evidence="4">Belongs to the NRP synthetase family.</text>
</comment>
<dbReference type="Gene3D" id="3.30.300.30">
    <property type="match status" value="1"/>
</dbReference>
<dbReference type="AlphaFoldDB" id="A0A1F8A3T6"/>
<dbReference type="EMBL" id="LYCR01000032">
    <property type="protein sequence ID" value="OGM46402.1"/>
    <property type="molecule type" value="Genomic_DNA"/>
</dbReference>
<accession>A0A1F8A3T6</accession>
<dbReference type="Gene3D" id="3.40.50.12780">
    <property type="entry name" value="N-terminal domain of ligase-like"/>
    <property type="match status" value="1"/>
</dbReference>
<dbReference type="GO" id="GO:0031177">
    <property type="term" value="F:phosphopantetheine binding"/>
    <property type="evidence" value="ECO:0007669"/>
    <property type="project" value="TreeGrafter"/>
</dbReference>
<dbReference type="InterPro" id="IPR042099">
    <property type="entry name" value="ANL_N_sf"/>
</dbReference>
<sequence>MAESTPSCFFPRFPTDHNLAHIEILRYPVVRLRSSREVTSLTAYIQLAWTILIGKLTDATDVEFGLTLRGSNGGFHNVSFRFHISEGDKVEQALASIQASTFGSSENSPGDFQFHLDIEEKWNDENESCYPPPSGVCSLAVTCCIHGGLSAKDISDLQFIVYYDTKVMETVEVLRMMHQLKHVLYQLPESLQIKLRELDLVSPEDWLTLRDWNAKLPRASKVTLHELALHHGGSQPAIVAWDGSMTYHQLNRASLDVAQHLLHFGCCPGMFIPLCLEKSKWSVLTILAILRVGGICVPIDPSIPIARAREMIEGMGAQFVVASAAQRHKMKQLGPRLLVVSDSMASTDAVNYIPLPEVHPEDPALVLFTSGTTGRPKGMRIHHENIGTAALAILDMLNIDSTTRALHFASYSFDLAMYEIICTLHCGACLCIPSESERLDDITGFMREQKVSWVAFTPSSFSLLRPGDLPDLRTVALAGETIPPSLVQAWAPHVQLVNVYGPTETSICSVGPIPQHGWRARTIGPMLGGIGWVTDPTDIEKLVPIGAIGELLVEGPAVTGEVFIEAPSWLRRFRSSPSSTPVPGRLYRTGDLVRYTSLGWIQFVGRLDTQIKIRGQRVELGEVEHRVQEAFTSAPHVVVEFVNPSKGRPTPILVAFIPIQQDDTPLEAESTLLCEQSTDFEAQVLTASARLQESLPMYMIPSLFVPVRYLPRTITAKTDRAQLRQLVIDRPWRELQRYRPGAPLCLGNRQAAPSSLTRSKELQILVPLVADVLMCDIEDIRTEDSFLSLGGDSLSAMELVGLARNAGLILSVLSVLQTRSLQELSNSSAALQQSLTDVPTGQAFSRLQVDDPKTFLAHLVLQLSPQTVLIEDIEDVLPATPRQKYLSDFPCEYLLLRLQGSIKHDRLQQACKRLVHYHPILRTVFVRSEDLMHQVVLRHPAVALHVQSPIADTNKDVNASALQWCQADSILPVSPSKLSVRFVLVQGPAQDDNVLVLRYSRSLFDPETILILYRGLQQLYEGRSPPPAVSFPAFMYHALRQDRTAEFSFWRDVLQNAEMTQLPTPINPDTNPQILLTPLLLPTIKPPAGITAATVVKAAWAIVLAEQTGEREIVFTQIVSGRSMPITGIQNVVGPCNRILPVRVSLTSDDPRDSLLQQIHTQHIDSLPFQGVYLRDIIQHSTSWPADTTIGSIVLHQNIEHPRPFAMGDLRCTPSYFNAPPRHMPVTVVSIPQETGHRIFLTCSSDRANQAYLDALRSSMGRYMAALLKPEVDL</sequence>
<dbReference type="OrthoDB" id="416786at2759"/>
<dbReference type="InterPro" id="IPR006162">
    <property type="entry name" value="Ppantetheine_attach_site"/>
</dbReference>
<dbReference type="CDD" id="cd05918">
    <property type="entry name" value="A_NRPS_SidN3_like"/>
    <property type="match status" value="1"/>
</dbReference>
<dbReference type="PROSITE" id="PS00455">
    <property type="entry name" value="AMP_BINDING"/>
    <property type="match status" value="1"/>
</dbReference>
<reference evidence="6 7" key="1">
    <citation type="journal article" date="2016" name="Genome Biol. Evol.">
        <title>Draft genome sequence of an aflatoxigenic Aspergillus species, A. bombycis.</title>
        <authorList>
            <person name="Moore G.G."/>
            <person name="Mack B.M."/>
            <person name="Beltz S.B."/>
            <person name="Gilbert M.K."/>
        </authorList>
    </citation>
    <scope>NUCLEOTIDE SEQUENCE [LARGE SCALE GENOMIC DNA]</scope>
    <source>
        <strain evidence="7">NRRL 26010</strain>
    </source>
</reference>
<dbReference type="Proteomes" id="UP000179179">
    <property type="component" value="Unassembled WGS sequence"/>
</dbReference>
<dbReference type="InterPro" id="IPR045851">
    <property type="entry name" value="AMP-bd_C_sf"/>
</dbReference>
<dbReference type="GO" id="GO:0043041">
    <property type="term" value="P:amino acid activation for nonribosomal peptide biosynthetic process"/>
    <property type="evidence" value="ECO:0007669"/>
    <property type="project" value="TreeGrafter"/>
</dbReference>
<dbReference type="InterPro" id="IPR000873">
    <property type="entry name" value="AMP-dep_synth/lig_dom"/>
</dbReference>
<evidence type="ECO:0000256" key="3">
    <source>
        <dbReference type="ARBA" id="ARBA00022598"/>
    </source>
</evidence>
<evidence type="ECO:0000313" key="7">
    <source>
        <dbReference type="Proteomes" id="UP000179179"/>
    </source>
</evidence>
<dbReference type="Pfam" id="PF00501">
    <property type="entry name" value="AMP-binding"/>
    <property type="match status" value="1"/>
</dbReference>
<keyword evidence="3" id="KW-0436">Ligase</keyword>
<dbReference type="PANTHER" id="PTHR45527">
    <property type="entry name" value="NONRIBOSOMAL PEPTIDE SYNTHETASE"/>
    <property type="match status" value="1"/>
</dbReference>
<dbReference type="InterPro" id="IPR009081">
    <property type="entry name" value="PP-bd_ACP"/>
</dbReference>